<sequence length="170" mass="19717">MSGIDIACLFVACDDKLRIFRRYATNDGKGGVEKLKKEGQEVFDIDESLWKWWERELEIISSDRMDLCFIYDTPYEILSPYFTPAKDRSRWTSLGLIKELLQRCSLEPRELLPPSGKPIAMDKAGKIDRLHISIEVDIHAPCVPAIPKSRERERNRWAEYVKNRGAKDSN</sequence>
<reference evidence="1 2" key="1">
    <citation type="submission" date="2018-06" db="EMBL/GenBank/DDBJ databases">
        <authorList>
            <consortium name="Pathogen Informatics"/>
            <person name="Doyle S."/>
        </authorList>
    </citation>
    <scope>NUCLEOTIDE SEQUENCE [LARGE SCALE GENOMIC DNA]</scope>
    <source>
        <strain evidence="1 2">NCTC12410</strain>
    </source>
</reference>
<gene>
    <name evidence="1" type="ORF">NCTC12410_00409</name>
</gene>
<dbReference type="AlphaFoldDB" id="A0A377J2R7"/>
<dbReference type="RefSeq" id="WP_115010921.1">
    <property type="nucleotide sequence ID" value="NZ_UGHV01000001.1"/>
</dbReference>
<dbReference type="EMBL" id="UGHV01000001">
    <property type="protein sequence ID" value="STO96595.1"/>
    <property type="molecule type" value="Genomic_DNA"/>
</dbReference>
<proteinExistence type="predicted"/>
<dbReference type="Proteomes" id="UP000254841">
    <property type="component" value="Unassembled WGS sequence"/>
</dbReference>
<accession>A0A377J2R7</accession>
<evidence type="ECO:0000313" key="1">
    <source>
        <dbReference type="EMBL" id="STO96595.1"/>
    </source>
</evidence>
<organism evidence="1 2">
    <name type="scientific">Helicobacter canis</name>
    <dbReference type="NCBI Taxonomy" id="29419"/>
    <lineage>
        <taxon>Bacteria</taxon>
        <taxon>Pseudomonadati</taxon>
        <taxon>Campylobacterota</taxon>
        <taxon>Epsilonproteobacteria</taxon>
        <taxon>Campylobacterales</taxon>
        <taxon>Helicobacteraceae</taxon>
        <taxon>Helicobacter</taxon>
    </lineage>
</organism>
<evidence type="ECO:0000313" key="2">
    <source>
        <dbReference type="Proteomes" id="UP000254841"/>
    </source>
</evidence>
<name>A0A377J2R7_9HELI</name>
<protein>
    <submittedName>
        <fullName evidence="1">Uncharacterized protein</fullName>
    </submittedName>
</protein>